<dbReference type="PANTHER" id="PTHR11206">
    <property type="entry name" value="MULTIDRUG RESISTANCE PROTEIN"/>
    <property type="match status" value="1"/>
</dbReference>
<keyword evidence="2" id="KW-1133">Transmembrane helix</keyword>
<feature type="transmembrane region" description="Helical" evidence="2">
    <location>
        <begin position="120"/>
        <end position="139"/>
    </location>
</feature>
<keyword evidence="2" id="KW-0472">Membrane</keyword>
<feature type="transmembrane region" description="Helical" evidence="2">
    <location>
        <begin position="381"/>
        <end position="402"/>
    </location>
</feature>
<keyword evidence="2" id="KW-0812">Transmembrane</keyword>
<feature type="transmembrane region" description="Helical" evidence="2">
    <location>
        <begin position="45"/>
        <end position="64"/>
    </location>
</feature>
<comment type="caution">
    <text evidence="3">The sequence shown here is derived from an EMBL/GenBank/DDBJ whole genome shotgun (WGS) entry which is preliminary data.</text>
</comment>
<dbReference type="GO" id="GO:0015297">
    <property type="term" value="F:antiporter activity"/>
    <property type="evidence" value="ECO:0007669"/>
    <property type="project" value="InterPro"/>
</dbReference>
<reference evidence="3" key="1">
    <citation type="submission" date="2021-02" db="EMBL/GenBank/DDBJ databases">
        <authorList>
            <person name="Dougan E. K."/>
            <person name="Rhodes N."/>
            <person name="Thang M."/>
            <person name="Chan C."/>
        </authorList>
    </citation>
    <scope>NUCLEOTIDE SEQUENCE</scope>
</reference>
<gene>
    <name evidence="3" type="ORF">PGLA2088_LOCUS47891</name>
</gene>
<protein>
    <recommendedName>
        <fullName evidence="5">Protein DETOXIFICATION</fullName>
    </recommendedName>
</protein>
<dbReference type="AlphaFoldDB" id="A0A813LJI4"/>
<feature type="transmembrane region" description="Helical" evidence="2">
    <location>
        <begin position="76"/>
        <end position="99"/>
    </location>
</feature>
<feature type="transmembrane region" description="Helical" evidence="2">
    <location>
        <begin position="258"/>
        <end position="276"/>
    </location>
</feature>
<evidence type="ECO:0008006" key="5">
    <source>
        <dbReference type="Google" id="ProtNLM"/>
    </source>
</evidence>
<evidence type="ECO:0000256" key="2">
    <source>
        <dbReference type="SAM" id="Phobius"/>
    </source>
</evidence>
<feature type="transmembrane region" description="Helical" evidence="2">
    <location>
        <begin position="409"/>
        <end position="429"/>
    </location>
</feature>
<dbReference type="InterPro" id="IPR002528">
    <property type="entry name" value="MATE_fam"/>
</dbReference>
<proteinExistence type="inferred from homology"/>
<comment type="similarity">
    <text evidence="1">Belongs to the multi antimicrobial extrusion (MATE) (TC 2.A.66.1) family.</text>
</comment>
<dbReference type="GO" id="GO:0016020">
    <property type="term" value="C:membrane"/>
    <property type="evidence" value="ECO:0007669"/>
    <property type="project" value="InterPro"/>
</dbReference>
<name>A0A813LJI4_POLGL</name>
<dbReference type="Pfam" id="PF01554">
    <property type="entry name" value="MatE"/>
    <property type="match status" value="2"/>
</dbReference>
<organism evidence="3 4">
    <name type="scientific">Polarella glacialis</name>
    <name type="common">Dinoflagellate</name>
    <dbReference type="NCBI Taxonomy" id="89957"/>
    <lineage>
        <taxon>Eukaryota</taxon>
        <taxon>Sar</taxon>
        <taxon>Alveolata</taxon>
        <taxon>Dinophyceae</taxon>
        <taxon>Suessiales</taxon>
        <taxon>Suessiaceae</taxon>
        <taxon>Polarella</taxon>
    </lineage>
</organism>
<feature type="transmembrane region" description="Helical" evidence="2">
    <location>
        <begin position="441"/>
        <end position="460"/>
    </location>
</feature>
<feature type="transmembrane region" description="Helical" evidence="2">
    <location>
        <begin position="335"/>
        <end position="361"/>
    </location>
</feature>
<sequence length="526" mass="56790">MHEHVILTTSAVLALSYIVPVARHFAAPGLGQELKCHVRIAVPSVLRYLFFTISKSLFVALVGHMDADPVEHFDGAALGISLVNITGLSIGLGFLGAMAPFVAQECGSGRPDRCGLHLRNYYICTAVIFTCSWSISHWADVIMLSLGQDAKVSLCVQKFASIAVWSLPFQLIVKGIQQVLDAQADVVPGLVTDVTTALVQLPLAYFTLNAGYGYQGAAVGRVVCNALALAFLASWVFYTGRAKSVWHVDVQEPRAPMLPFLGLASYSVVACCIEWWAQECMIIWSGWLPSAPTMVAVQGILFTLACIFYMVWVGTKNAMSMRVGNLIGAGEASKVLQALLVGVVMGVVEVFMVLSVGFLLRDELIDAFTTNASVAAQIVEVWPVMLACFVPYSITFVLFGVLAGAGRQGVVACSFCACCFFGMCVGLHLCFVEDFSLKGLWFGNFAFFLSASVVLYTIVVRTDWNALESLSADYQSIDRKMTPTMDPHVDFLKKRNEAAPANSLLSAADSTGECSSSGSDFCETPR</sequence>
<evidence type="ECO:0000256" key="1">
    <source>
        <dbReference type="ARBA" id="ARBA00010199"/>
    </source>
</evidence>
<dbReference type="EMBL" id="CAJNNW010036559">
    <property type="protein sequence ID" value="CAE8735545.1"/>
    <property type="molecule type" value="Genomic_DNA"/>
</dbReference>
<accession>A0A813LJI4</accession>
<evidence type="ECO:0000313" key="3">
    <source>
        <dbReference type="EMBL" id="CAE8735545.1"/>
    </source>
</evidence>
<feature type="transmembrane region" description="Helical" evidence="2">
    <location>
        <begin position="6"/>
        <end position="25"/>
    </location>
</feature>
<dbReference type="Proteomes" id="UP000626109">
    <property type="component" value="Unassembled WGS sequence"/>
</dbReference>
<evidence type="ECO:0000313" key="4">
    <source>
        <dbReference type="Proteomes" id="UP000626109"/>
    </source>
</evidence>
<feature type="transmembrane region" description="Helical" evidence="2">
    <location>
        <begin position="296"/>
        <end position="314"/>
    </location>
</feature>
<dbReference type="GO" id="GO:0042910">
    <property type="term" value="F:xenobiotic transmembrane transporter activity"/>
    <property type="evidence" value="ECO:0007669"/>
    <property type="project" value="InterPro"/>
</dbReference>
<feature type="transmembrane region" description="Helical" evidence="2">
    <location>
        <begin position="218"/>
        <end position="238"/>
    </location>
</feature>